<feature type="domain" description="Tc1-like transposase DDE" evidence="1">
    <location>
        <begin position="69"/>
        <end position="197"/>
    </location>
</feature>
<dbReference type="RefSeq" id="XP_025407051.1">
    <property type="nucleotide sequence ID" value="XM_025551266.1"/>
</dbReference>
<organism evidence="2 3">
    <name type="scientific">Sipha flava</name>
    <name type="common">yellow sugarcane aphid</name>
    <dbReference type="NCBI Taxonomy" id="143950"/>
    <lineage>
        <taxon>Eukaryota</taxon>
        <taxon>Metazoa</taxon>
        <taxon>Ecdysozoa</taxon>
        <taxon>Arthropoda</taxon>
        <taxon>Hexapoda</taxon>
        <taxon>Insecta</taxon>
        <taxon>Pterygota</taxon>
        <taxon>Neoptera</taxon>
        <taxon>Paraneoptera</taxon>
        <taxon>Hemiptera</taxon>
        <taxon>Sternorrhyncha</taxon>
        <taxon>Aphidomorpha</taxon>
        <taxon>Aphidoidea</taxon>
        <taxon>Aphididae</taxon>
        <taxon>Sipha</taxon>
    </lineage>
</organism>
<dbReference type="OrthoDB" id="6620798at2759"/>
<dbReference type="InterPro" id="IPR036397">
    <property type="entry name" value="RNaseH_sf"/>
</dbReference>
<protein>
    <submittedName>
        <fullName evidence="3">Uncharacterized protein LOC112681000</fullName>
    </submittedName>
</protein>
<gene>
    <name evidence="3" type="primary">LOC112681000</name>
</gene>
<evidence type="ECO:0000313" key="2">
    <source>
        <dbReference type="Proteomes" id="UP000694846"/>
    </source>
</evidence>
<dbReference type="Pfam" id="PF13358">
    <property type="entry name" value="DDE_3"/>
    <property type="match status" value="1"/>
</dbReference>
<dbReference type="Gene3D" id="3.30.420.10">
    <property type="entry name" value="Ribonuclease H-like superfamily/Ribonuclease H"/>
    <property type="match status" value="1"/>
</dbReference>
<accession>A0A8B8F8T6</accession>
<proteinExistence type="predicted"/>
<dbReference type="GO" id="GO:0003676">
    <property type="term" value="F:nucleic acid binding"/>
    <property type="evidence" value="ECO:0007669"/>
    <property type="project" value="InterPro"/>
</dbReference>
<dbReference type="GeneID" id="112681000"/>
<dbReference type="PANTHER" id="PTHR33939:SF1">
    <property type="entry name" value="DUF4371 DOMAIN-CONTAINING PROTEIN"/>
    <property type="match status" value="1"/>
</dbReference>
<name>A0A8B8F8T6_9HEMI</name>
<evidence type="ECO:0000259" key="1">
    <source>
        <dbReference type="Pfam" id="PF13358"/>
    </source>
</evidence>
<dbReference type="InterPro" id="IPR038717">
    <property type="entry name" value="Tc1-like_DDE_dom"/>
</dbReference>
<dbReference type="AlphaFoldDB" id="A0A8B8F8T6"/>
<reference evidence="3" key="1">
    <citation type="submission" date="2025-08" db="UniProtKB">
        <authorList>
            <consortium name="RefSeq"/>
        </authorList>
    </citation>
    <scope>IDENTIFICATION</scope>
    <source>
        <tissue evidence="3">Whole body</tissue>
    </source>
</reference>
<keyword evidence="2" id="KW-1185">Reference proteome</keyword>
<sequence>MWVNADDCTQKTWVDNTVTSHRDTFLKGLTCGTTNASGKGKRIIVVHIGSDEGFVPGGLLLFESKKNSIDYHEEMNGETFFNWIKNIIPLLKKNAVVVMDNASYHSVKIESCPTTNWRKADIEKWLYEKGETYEKPMVIPRLLEIVKRIKPRYDKYVIEEFVKNYDIGILHLPPYHCELNPIELAWSSVKNHVKMNNTTFKLSDVHKLLIDGVERVTPNMWKNFVEHTIKQEDKFLEIDFIVYDVMENMGSTVMTITGETDSDSDCTE</sequence>
<dbReference type="PANTHER" id="PTHR33939">
    <property type="entry name" value="PROTEIN CBG22215"/>
    <property type="match status" value="1"/>
</dbReference>
<evidence type="ECO:0000313" key="3">
    <source>
        <dbReference type="RefSeq" id="XP_025407051.1"/>
    </source>
</evidence>
<dbReference type="Proteomes" id="UP000694846">
    <property type="component" value="Unplaced"/>
</dbReference>